<gene>
    <name evidence="1" type="ORF">NYO99_20795</name>
</gene>
<reference evidence="1" key="1">
    <citation type="submission" date="2022-08" db="EMBL/GenBank/DDBJ databases">
        <title>Genome sequencing of Pelomonas sp. UHG3.</title>
        <authorList>
            <person name="So Y."/>
        </authorList>
    </citation>
    <scope>NUCLEOTIDE SEQUENCE</scope>
    <source>
        <strain evidence="1">UHG3</strain>
    </source>
</reference>
<evidence type="ECO:0000313" key="2">
    <source>
        <dbReference type="Proteomes" id="UP001076464"/>
    </source>
</evidence>
<keyword evidence="2" id="KW-1185">Reference proteome</keyword>
<accession>A0ACC6CG96</accession>
<sequence>MFYANVPYYRRAGASVLARALDFFVRVAVLCLAPTAYAIALTTTTTTLVASPNPAYANRNVTLTAMVTGASPTGTVTFMDGATSLGVASLSAGKATLTRSFSVSGSHSLTAAYSGNASNDPSVSSAVALTVSPQTATSATLSSDINPAFVGQYAKLTITVSGGVAPTGSVRVMEGAKVVASTSLSGGKGTVTASFSTAGTHVLTGEYLGDAPNAGSTSSPLSLVVNPKTVTTTTLSASPNPATETQAITFVATVTGSNPTGQVTFKDGSTTLGYANVSGGTATLTKGIAAAGDHTVTASYVGDAGNSSSVSAAQRVTVLPRKPTTVSFTIGTNPAYVGQAISFVVTVSGESPSGTVTLMDGNSSLATASLVGGQARFSRSFSTAGSHSMKVVYNGDGVNSVSTSVPQNLTVKAKNAAAVTLASSPNPSVINQSVNLTALVTGDTPSGTVTFKDGNSTLGSATISAGRAVLAKGFTTTGSHSLTAVYAGDVANSTATSSPVSQVVTLPPTTTVLSTSANPAEAGQALTLVASVTGVTPSGSVTFTDGSTTLGVVNLVNGKATLATRLSAVGVHRLVATYGGDTRNAQSTSAALNQNVGRRTTAISLAGNPNPATPGQAITLIATLSATSPTGTITFRDGAAVIATVPVTGAGATASTSFAVPSVRTITAAYDGDSLNSPSSSQSLELLISSDSGAAPGQAMTWNFEYNAKGRETKMIDPNDGVTERTYDLHDQVARVTQPAPVSGQPRPTIGMNYDGRGALVQVTDPRNLKTTYVVDGLGNTSVQQSPDTGASTATYNELGQLATFTDARGKVSTYSYDVLNRLVRIDYSSGVPTIFTYDIGANAVGRLSGFSDESGSTTFAYDGFGHVVSKTQTSGSGPTSKTFNVGYGWGGSGPATSKLQSIAYPSGRTVTYDFDYTGRVGAIYVDGIPLVTNITYHGLGSPQTWQWGDATLYQRGFDAYGRIGSYPLGKLGGVGASAGALRTLSYDAAGRIVGYTHSTIPSLDQLFSYDGLDRLISAQSGTASYGYLWDANGNRTQSTVSGAVYTLSVSATSNRYTSVQSPGGGSPLTQAQSYDLAGNLTNDGNSTLAYSDRGRLNSAVRAGGTVSYLYNALDQRVFKSGPVAIISSGTSHYVYSEEGRLLGEYDATGAPLYEIVYLNEYPVGVLKAAGGLGYVYADHLGTPRVVARSSDHAIVWRWDSVEPFGRNVANANPNGFGVYTLNLRMPGQIYDAESGWFYNWHRDYIPDWGRYVQSDPIGLAGGINTYAYVGGNPLSYADPLGLKQKASSPHCKALQRKIDNLMKDLDDRWLDLQKGGLPERLASPTNEPLRSTMRGHRTLINDRDSVVRKWEKRYDDECEPDDKDEGNSCPECTAGAVVATVAGGYVVYRCVRMLPSLLPPLWWTIPANAAVP</sequence>
<dbReference type="Proteomes" id="UP001076464">
    <property type="component" value="Unassembled WGS sequence"/>
</dbReference>
<organism evidence="1 2">
    <name type="scientific">Roseateles hydrophilus</name>
    <dbReference type="NCBI Taxonomy" id="2975054"/>
    <lineage>
        <taxon>Bacteria</taxon>
        <taxon>Pseudomonadati</taxon>
        <taxon>Pseudomonadota</taxon>
        <taxon>Betaproteobacteria</taxon>
        <taxon>Burkholderiales</taxon>
        <taxon>Sphaerotilaceae</taxon>
        <taxon>Roseateles</taxon>
    </lineage>
</organism>
<protein>
    <submittedName>
        <fullName evidence="1">Ig-like domain repeat protein</fullName>
    </submittedName>
</protein>
<evidence type="ECO:0000313" key="1">
    <source>
        <dbReference type="EMBL" id="MCY4747421.1"/>
    </source>
</evidence>
<name>A0ACC6CG96_9BURK</name>
<comment type="caution">
    <text evidence="1">The sequence shown here is derived from an EMBL/GenBank/DDBJ whole genome shotgun (WGS) entry which is preliminary data.</text>
</comment>
<proteinExistence type="predicted"/>
<dbReference type="EMBL" id="JAPPUY010000007">
    <property type="protein sequence ID" value="MCY4747421.1"/>
    <property type="molecule type" value="Genomic_DNA"/>
</dbReference>